<gene>
    <name evidence="2" type="ORF">L873DRAFT_1006381</name>
</gene>
<protein>
    <submittedName>
        <fullName evidence="2">Uncharacterized protein</fullName>
    </submittedName>
</protein>
<feature type="transmembrane region" description="Helical" evidence="1">
    <location>
        <begin position="73"/>
        <end position="95"/>
    </location>
</feature>
<evidence type="ECO:0000256" key="1">
    <source>
        <dbReference type="SAM" id="Phobius"/>
    </source>
</evidence>
<dbReference type="PROSITE" id="PS51257">
    <property type="entry name" value="PROKAR_LIPOPROTEIN"/>
    <property type="match status" value="1"/>
</dbReference>
<organism evidence="2 3">
    <name type="scientific">Choiromyces venosus 120613-1</name>
    <dbReference type="NCBI Taxonomy" id="1336337"/>
    <lineage>
        <taxon>Eukaryota</taxon>
        <taxon>Fungi</taxon>
        <taxon>Dikarya</taxon>
        <taxon>Ascomycota</taxon>
        <taxon>Pezizomycotina</taxon>
        <taxon>Pezizomycetes</taxon>
        <taxon>Pezizales</taxon>
        <taxon>Tuberaceae</taxon>
        <taxon>Choiromyces</taxon>
    </lineage>
</organism>
<keyword evidence="1" id="KW-1133">Transmembrane helix</keyword>
<name>A0A3N4JKG4_9PEZI</name>
<accession>A0A3N4JKG4</accession>
<evidence type="ECO:0000313" key="3">
    <source>
        <dbReference type="Proteomes" id="UP000276215"/>
    </source>
</evidence>
<dbReference type="EMBL" id="ML120393">
    <property type="protein sequence ID" value="RPA98706.1"/>
    <property type="molecule type" value="Genomic_DNA"/>
</dbReference>
<keyword evidence="1" id="KW-0472">Membrane</keyword>
<keyword evidence="3" id="KW-1185">Reference proteome</keyword>
<reference evidence="2 3" key="1">
    <citation type="journal article" date="2018" name="Nat. Ecol. Evol.">
        <title>Pezizomycetes genomes reveal the molecular basis of ectomycorrhizal truffle lifestyle.</title>
        <authorList>
            <person name="Murat C."/>
            <person name="Payen T."/>
            <person name="Noel B."/>
            <person name="Kuo A."/>
            <person name="Morin E."/>
            <person name="Chen J."/>
            <person name="Kohler A."/>
            <person name="Krizsan K."/>
            <person name="Balestrini R."/>
            <person name="Da Silva C."/>
            <person name="Montanini B."/>
            <person name="Hainaut M."/>
            <person name="Levati E."/>
            <person name="Barry K.W."/>
            <person name="Belfiori B."/>
            <person name="Cichocki N."/>
            <person name="Clum A."/>
            <person name="Dockter R.B."/>
            <person name="Fauchery L."/>
            <person name="Guy J."/>
            <person name="Iotti M."/>
            <person name="Le Tacon F."/>
            <person name="Lindquist E.A."/>
            <person name="Lipzen A."/>
            <person name="Malagnac F."/>
            <person name="Mello A."/>
            <person name="Molinier V."/>
            <person name="Miyauchi S."/>
            <person name="Poulain J."/>
            <person name="Riccioni C."/>
            <person name="Rubini A."/>
            <person name="Sitrit Y."/>
            <person name="Splivallo R."/>
            <person name="Traeger S."/>
            <person name="Wang M."/>
            <person name="Zifcakova L."/>
            <person name="Wipf D."/>
            <person name="Zambonelli A."/>
            <person name="Paolocci F."/>
            <person name="Nowrousian M."/>
            <person name="Ottonello S."/>
            <person name="Baldrian P."/>
            <person name="Spatafora J.W."/>
            <person name="Henrissat B."/>
            <person name="Nagy L.G."/>
            <person name="Aury J.M."/>
            <person name="Wincker P."/>
            <person name="Grigoriev I.V."/>
            <person name="Bonfante P."/>
            <person name="Martin F.M."/>
        </authorList>
    </citation>
    <scope>NUCLEOTIDE SEQUENCE [LARGE SCALE GENOMIC DNA]</scope>
    <source>
        <strain evidence="2 3">120613-1</strain>
    </source>
</reference>
<dbReference type="AlphaFoldDB" id="A0A3N4JKG4"/>
<dbReference type="Proteomes" id="UP000276215">
    <property type="component" value="Unassembled WGS sequence"/>
</dbReference>
<sequence length="135" mass="15272">MSRFVGWCSGYRMIHLFLCFFLFFGSACLLLFSFRVSNISQFGLDSARSAYLLRLTSSPSPLSEGDGRISSYLISFISFHIFLSCFFFFALLLFVSHSFCFEIEYSLGLSFVAKLNTFILSITDSTSTPSFLPCI</sequence>
<proteinExistence type="predicted"/>
<evidence type="ECO:0000313" key="2">
    <source>
        <dbReference type="EMBL" id="RPA98706.1"/>
    </source>
</evidence>
<keyword evidence="1" id="KW-0812">Transmembrane</keyword>